<protein>
    <recommendedName>
        <fullName evidence="8">FAD synthase</fullName>
        <ecNumber evidence="8">2.7.7.2</ecNumber>
    </recommendedName>
    <alternativeName>
        <fullName evidence="8">FMN adenylyltransferase</fullName>
    </alternativeName>
    <alternativeName>
        <fullName evidence="8">Flavin adenine dinucleotide synthase</fullName>
    </alternativeName>
</protein>
<evidence type="ECO:0000256" key="6">
    <source>
        <dbReference type="ARBA" id="ARBA00022827"/>
    </source>
</evidence>
<feature type="binding site" evidence="8">
    <location>
        <begin position="14"/>
        <end position="17"/>
    </location>
    <ligand>
        <name>ATP</name>
        <dbReference type="ChEBI" id="CHEBI:30616"/>
    </ligand>
</feature>
<dbReference type="Gene3D" id="3.40.50.620">
    <property type="entry name" value="HUPs"/>
    <property type="match status" value="1"/>
</dbReference>
<evidence type="ECO:0000256" key="5">
    <source>
        <dbReference type="ARBA" id="ARBA00022741"/>
    </source>
</evidence>
<comment type="pathway">
    <text evidence="8">Cofactor biosynthesis; FAD biosynthesis; FAD from FMN: step 1/1.</text>
</comment>
<evidence type="ECO:0000256" key="7">
    <source>
        <dbReference type="ARBA" id="ARBA00022840"/>
    </source>
</evidence>
<dbReference type="GO" id="GO:0046444">
    <property type="term" value="P:FMN metabolic process"/>
    <property type="evidence" value="ECO:0007669"/>
    <property type="project" value="UniProtKB-UniRule"/>
</dbReference>
<evidence type="ECO:0000259" key="9">
    <source>
        <dbReference type="Pfam" id="PF01467"/>
    </source>
</evidence>
<keyword evidence="6 8" id="KW-0274">FAD</keyword>
<dbReference type="Pfam" id="PF01467">
    <property type="entry name" value="CTP_transf_like"/>
    <property type="match status" value="1"/>
</dbReference>
<evidence type="ECO:0000256" key="2">
    <source>
        <dbReference type="ARBA" id="ARBA00022643"/>
    </source>
</evidence>
<dbReference type="RefSeq" id="WP_188680903.1">
    <property type="nucleotide sequence ID" value="NZ_BMNY01000001.1"/>
</dbReference>
<dbReference type="InterPro" id="IPR004821">
    <property type="entry name" value="Cyt_trans-like"/>
</dbReference>
<dbReference type="InterPro" id="IPR024902">
    <property type="entry name" value="FAD_synth_RibL"/>
</dbReference>
<reference evidence="10" key="1">
    <citation type="journal article" date="2014" name="Int. J. Syst. Evol. Microbiol.">
        <title>Complete genome sequence of Corynebacterium casei LMG S-19264T (=DSM 44701T), isolated from a smear-ripened cheese.</title>
        <authorList>
            <consortium name="US DOE Joint Genome Institute (JGI-PGF)"/>
            <person name="Walter F."/>
            <person name="Albersmeier A."/>
            <person name="Kalinowski J."/>
            <person name="Ruckert C."/>
        </authorList>
    </citation>
    <scope>NUCLEOTIDE SEQUENCE</scope>
    <source>
        <strain evidence="10">JCM 13583</strain>
    </source>
</reference>
<keyword evidence="5 8" id="KW-0547">Nucleotide-binding</keyword>
<dbReference type="HAMAP" id="MF_02115">
    <property type="entry name" value="FAD_synth_arch"/>
    <property type="match status" value="1"/>
</dbReference>
<keyword evidence="7 8" id="KW-0067">ATP-binding</keyword>
<comment type="subunit">
    <text evidence="8">Homodimer.</text>
</comment>
<feature type="binding site" evidence="8">
    <location>
        <position position="120"/>
    </location>
    <ligand>
        <name>ATP</name>
        <dbReference type="ChEBI" id="CHEBI:30616"/>
    </ligand>
</feature>
<dbReference type="PANTHER" id="PTHR43793:SF1">
    <property type="entry name" value="FAD SYNTHASE"/>
    <property type="match status" value="1"/>
</dbReference>
<keyword evidence="1 8" id="KW-0285">Flavoprotein</keyword>
<dbReference type="EMBL" id="BMNY01000001">
    <property type="protein sequence ID" value="GGM74461.1"/>
    <property type="molecule type" value="Genomic_DNA"/>
</dbReference>
<accession>A0AA37F9H2</accession>
<dbReference type="SUPFAM" id="SSF52374">
    <property type="entry name" value="Nucleotidylyl transferase"/>
    <property type="match status" value="1"/>
</dbReference>
<keyword evidence="3 8" id="KW-0808">Transferase</keyword>
<comment type="cofactor">
    <cofactor evidence="8">
        <name>a divalent metal cation</name>
        <dbReference type="ChEBI" id="CHEBI:60240"/>
    </cofactor>
</comment>
<evidence type="ECO:0000313" key="11">
    <source>
        <dbReference type="Proteomes" id="UP000632195"/>
    </source>
</evidence>
<keyword evidence="2 8" id="KW-0288">FMN</keyword>
<comment type="caution">
    <text evidence="10">The sequence shown here is derived from an EMBL/GenBank/DDBJ whole genome shotgun (WGS) entry which is preliminary data.</text>
</comment>
<name>A0AA37F9H2_9ARCH</name>
<dbReference type="NCBIfam" id="TIGR00125">
    <property type="entry name" value="cyt_tran_rel"/>
    <property type="match status" value="1"/>
</dbReference>
<feature type="binding site" evidence="8">
    <location>
        <begin position="9"/>
        <end position="10"/>
    </location>
    <ligand>
        <name>ATP</name>
        <dbReference type="ChEBI" id="CHEBI:30616"/>
    </ligand>
</feature>
<feature type="binding site" evidence="8">
    <location>
        <position position="93"/>
    </location>
    <ligand>
        <name>ATP</name>
        <dbReference type="ChEBI" id="CHEBI:30616"/>
    </ligand>
</feature>
<organism evidence="10 11">
    <name type="scientific">Thermogymnomonas acidicola</name>
    <dbReference type="NCBI Taxonomy" id="399579"/>
    <lineage>
        <taxon>Archaea</taxon>
        <taxon>Methanobacteriati</taxon>
        <taxon>Thermoplasmatota</taxon>
        <taxon>Thermoplasmata</taxon>
        <taxon>Thermoplasmatales</taxon>
        <taxon>Thermogymnomonas</taxon>
    </lineage>
</organism>
<dbReference type="InterPro" id="IPR050385">
    <property type="entry name" value="Archaeal_FAD_synthase"/>
</dbReference>
<evidence type="ECO:0000256" key="1">
    <source>
        <dbReference type="ARBA" id="ARBA00022630"/>
    </source>
</evidence>
<dbReference type="GO" id="GO:0005524">
    <property type="term" value="F:ATP binding"/>
    <property type="evidence" value="ECO:0007669"/>
    <property type="project" value="UniProtKB-UniRule"/>
</dbReference>
<gene>
    <name evidence="8" type="primary">ribL</name>
    <name evidence="10" type="ORF">GCM10007108_10490</name>
</gene>
<dbReference type="GO" id="GO:0003919">
    <property type="term" value="F:FMN adenylyltransferase activity"/>
    <property type="evidence" value="ECO:0007669"/>
    <property type="project" value="UniProtKB-UniRule"/>
</dbReference>
<comment type="similarity">
    <text evidence="8">Belongs to the archaeal FAD synthase family.</text>
</comment>
<dbReference type="AlphaFoldDB" id="A0AA37F9H2"/>
<evidence type="ECO:0000313" key="10">
    <source>
        <dbReference type="EMBL" id="GGM74461.1"/>
    </source>
</evidence>
<comment type="function">
    <text evidence="8">Catalyzes the transfer of the AMP portion of ATP to flavin mononucleotide (FMN) to produce flavin adenine dinucleotide (FAD) coenzyme.</text>
</comment>
<comment type="catalytic activity">
    <reaction evidence="8">
        <text>FMN + ATP + H(+) = FAD + diphosphate</text>
        <dbReference type="Rhea" id="RHEA:17237"/>
        <dbReference type="ChEBI" id="CHEBI:15378"/>
        <dbReference type="ChEBI" id="CHEBI:30616"/>
        <dbReference type="ChEBI" id="CHEBI:33019"/>
        <dbReference type="ChEBI" id="CHEBI:57692"/>
        <dbReference type="ChEBI" id="CHEBI:58210"/>
        <dbReference type="EC" id="2.7.7.2"/>
    </reaction>
</comment>
<dbReference type="GO" id="GO:0006747">
    <property type="term" value="P:FAD biosynthetic process"/>
    <property type="evidence" value="ECO:0007669"/>
    <property type="project" value="UniProtKB-UniRule"/>
</dbReference>
<keyword evidence="4 8" id="KW-0548">Nucleotidyltransferase</keyword>
<proteinExistence type="inferred from homology"/>
<dbReference type="PANTHER" id="PTHR43793">
    <property type="entry name" value="FAD SYNTHASE"/>
    <property type="match status" value="1"/>
</dbReference>
<dbReference type="EC" id="2.7.7.2" evidence="8"/>
<dbReference type="InterPro" id="IPR014729">
    <property type="entry name" value="Rossmann-like_a/b/a_fold"/>
</dbReference>
<evidence type="ECO:0000256" key="8">
    <source>
        <dbReference type="HAMAP-Rule" id="MF_02115"/>
    </source>
</evidence>
<keyword evidence="11" id="KW-1185">Reference proteome</keyword>
<sequence>MVRVMATGVFDILHPGHLHFLRESKKLGDELYVVVARDSTARKNGKRLVFNERIRLEIISELRMVDVAILGHEGDIYRTVVEVRPDIITLGYDQKFSEAEIERNCRALGLNTRVVRISKYSNPDVESSSDVRKRILQLVGDGS</sequence>
<evidence type="ECO:0000256" key="3">
    <source>
        <dbReference type="ARBA" id="ARBA00022679"/>
    </source>
</evidence>
<feature type="domain" description="Cytidyltransferase-like" evidence="9">
    <location>
        <begin position="6"/>
        <end position="134"/>
    </location>
</feature>
<evidence type="ECO:0000256" key="4">
    <source>
        <dbReference type="ARBA" id="ARBA00022695"/>
    </source>
</evidence>
<reference evidence="10" key="2">
    <citation type="submission" date="2022-09" db="EMBL/GenBank/DDBJ databases">
        <authorList>
            <person name="Sun Q."/>
            <person name="Ohkuma M."/>
        </authorList>
    </citation>
    <scope>NUCLEOTIDE SEQUENCE</scope>
    <source>
        <strain evidence="10">JCM 13583</strain>
    </source>
</reference>
<dbReference type="Proteomes" id="UP000632195">
    <property type="component" value="Unassembled WGS sequence"/>
</dbReference>